<dbReference type="EMBL" id="JARK01001641">
    <property type="protein sequence ID" value="EYB85088.1"/>
    <property type="molecule type" value="Genomic_DNA"/>
</dbReference>
<feature type="transmembrane region" description="Helical" evidence="5">
    <location>
        <begin position="162"/>
        <end position="186"/>
    </location>
</feature>
<feature type="transmembrane region" description="Helical" evidence="5">
    <location>
        <begin position="67"/>
        <end position="86"/>
    </location>
</feature>
<feature type="transmembrane region" description="Helical" evidence="5">
    <location>
        <begin position="35"/>
        <end position="55"/>
    </location>
</feature>
<feature type="transmembrane region" description="Helical" evidence="5">
    <location>
        <begin position="255"/>
        <end position="275"/>
    </location>
</feature>
<dbReference type="Pfam" id="PF02535">
    <property type="entry name" value="Zip"/>
    <property type="match status" value="1"/>
</dbReference>
<dbReference type="OrthoDB" id="448280at2759"/>
<dbReference type="PANTHER" id="PTHR11040:SF140">
    <property type="entry name" value="ZRT (ZRT), IRT- (IRT-) LIKE PROTEIN TRANSPORTER"/>
    <property type="match status" value="1"/>
</dbReference>
<keyword evidence="2 5" id="KW-0812">Transmembrane</keyword>
<keyword evidence="4 5" id="KW-0472">Membrane</keyword>
<evidence type="ECO:0000313" key="7">
    <source>
        <dbReference type="Proteomes" id="UP000024635"/>
    </source>
</evidence>
<feature type="transmembrane region" description="Helical" evidence="5">
    <location>
        <begin position="295"/>
        <end position="312"/>
    </location>
</feature>
<reference evidence="7" key="1">
    <citation type="journal article" date="2015" name="Nat. Genet.">
        <title>The genome and transcriptome of the zoonotic hookworm Ancylostoma ceylanicum identify infection-specific gene families.</title>
        <authorList>
            <person name="Schwarz E.M."/>
            <person name="Hu Y."/>
            <person name="Antoshechkin I."/>
            <person name="Miller M.M."/>
            <person name="Sternberg P.W."/>
            <person name="Aroian R.V."/>
        </authorList>
    </citation>
    <scope>NUCLEOTIDE SEQUENCE</scope>
    <source>
        <strain evidence="7">HY135</strain>
    </source>
</reference>
<evidence type="ECO:0008006" key="8">
    <source>
        <dbReference type="Google" id="ProtNLM"/>
    </source>
</evidence>
<dbReference type="GO" id="GO:0005385">
    <property type="term" value="F:zinc ion transmembrane transporter activity"/>
    <property type="evidence" value="ECO:0007669"/>
    <property type="project" value="TreeGrafter"/>
</dbReference>
<evidence type="ECO:0000256" key="1">
    <source>
        <dbReference type="ARBA" id="ARBA00004141"/>
    </source>
</evidence>
<dbReference type="PANTHER" id="PTHR11040">
    <property type="entry name" value="ZINC/IRON TRANSPORTER"/>
    <property type="match status" value="1"/>
</dbReference>
<feature type="transmembrane region" description="Helical" evidence="5">
    <location>
        <begin position="106"/>
        <end position="125"/>
    </location>
</feature>
<proteinExistence type="predicted"/>
<feature type="transmembrane region" description="Helical" evidence="5">
    <location>
        <begin position="223"/>
        <end position="243"/>
    </location>
</feature>
<evidence type="ECO:0000256" key="4">
    <source>
        <dbReference type="ARBA" id="ARBA00023136"/>
    </source>
</evidence>
<organism evidence="6 7">
    <name type="scientific">Ancylostoma ceylanicum</name>
    <dbReference type="NCBI Taxonomy" id="53326"/>
    <lineage>
        <taxon>Eukaryota</taxon>
        <taxon>Metazoa</taxon>
        <taxon>Ecdysozoa</taxon>
        <taxon>Nematoda</taxon>
        <taxon>Chromadorea</taxon>
        <taxon>Rhabditida</taxon>
        <taxon>Rhabditina</taxon>
        <taxon>Rhabditomorpha</taxon>
        <taxon>Strongyloidea</taxon>
        <taxon>Ancylostomatidae</taxon>
        <taxon>Ancylostomatinae</taxon>
        <taxon>Ancylostoma</taxon>
    </lineage>
</organism>
<accession>A0A016S398</accession>
<comment type="subcellular location">
    <subcellularLocation>
        <location evidence="1">Membrane</location>
        <topology evidence="1">Multi-pass membrane protein</topology>
    </subcellularLocation>
</comment>
<gene>
    <name evidence="6" type="primary">Acey_s0305.g1966</name>
    <name evidence="6" type="synonym">Acey-F31C3.4</name>
    <name evidence="6" type="ORF">Y032_0305g1966</name>
</gene>
<protein>
    <recommendedName>
        <fullName evidence="8">Metal cation transporter, ZIP family</fullName>
    </recommendedName>
</protein>
<dbReference type="AlphaFoldDB" id="A0A016S398"/>
<evidence type="ECO:0000256" key="5">
    <source>
        <dbReference type="SAM" id="Phobius"/>
    </source>
</evidence>
<keyword evidence="7" id="KW-1185">Reference proteome</keyword>
<keyword evidence="3 5" id="KW-1133">Transmembrane helix</keyword>
<evidence type="ECO:0000256" key="3">
    <source>
        <dbReference type="ARBA" id="ARBA00022989"/>
    </source>
</evidence>
<dbReference type="Proteomes" id="UP000024635">
    <property type="component" value="Unassembled WGS sequence"/>
</dbReference>
<evidence type="ECO:0000256" key="2">
    <source>
        <dbReference type="ARBA" id="ARBA00022692"/>
    </source>
</evidence>
<feature type="transmembrane region" description="Helical" evidence="5">
    <location>
        <begin position="192"/>
        <end position="211"/>
    </location>
</feature>
<dbReference type="InterPro" id="IPR003689">
    <property type="entry name" value="ZIP"/>
</dbReference>
<sequence length="316" mass="34076">MHSHARWLDVLFPLNRNGMDMLESAPNEARDSLRALLLLTLFALTFASGMLATVLRGEWARSHISSFISCIGGGVFLATCLMDLLPEALESYEKVGMESNFPVAEAAVAGGLLMVLTIEQVVLAMQERGWLVSGHVHVHNEEERRPLSRSSSVAVDEEKNSVIGVALLVLALSLHALFEGLSLAVISDASKLLEVFAALILHKCIIGFSLGVRLVESGLKTPWVALCSCLFSVQVLIGGLGGMEIMSLLSGGDRMTAALVSTILQGIACGTFLYITTFEILPHELEKPGSRMAKLACLFTGVFIMVIFMIVFPDAD</sequence>
<dbReference type="STRING" id="53326.A0A016S398"/>
<name>A0A016S398_9BILA</name>
<evidence type="ECO:0000313" key="6">
    <source>
        <dbReference type="EMBL" id="EYB85088.1"/>
    </source>
</evidence>
<comment type="caution">
    <text evidence="6">The sequence shown here is derived from an EMBL/GenBank/DDBJ whole genome shotgun (WGS) entry which is preliminary data.</text>
</comment>
<dbReference type="GO" id="GO:0005886">
    <property type="term" value="C:plasma membrane"/>
    <property type="evidence" value="ECO:0007669"/>
    <property type="project" value="TreeGrafter"/>
</dbReference>